<evidence type="ECO:0000313" key="2">
    <source>
        <dbReference type="EMBL" id="MBE4747889.1"/>
    </source>
</evidence>
<dbReference type="Proteomes" id="UP001516472">
    <property type="component" value="Unassembled WGS sequence"/>
</dbReference>
<accession>A0ABR9PJ08</accession>
<name>A0ABR9PJ08_9BACT</name>
<comment type="caution">
    <text evidence="2">The sequence shown here is derived from an EMBL/GenBank/DDBJ whole genome shotgun (WGS) entry which is preliminary data.</text>
</comment>
<protein>
    <submittedName>
        <fullName evidence="2">Uncharacterized protein</fullName>
    </submittedName>
</protein>
<organism evidence="2 3">
    <name type="scientific">Corallococcus soli</name>
    <dbReference type="NCBI Taxonomy" id="2710757"/>
    <lineage>
        <taxon>Bacteria</taxon>
        <taxon>Pseudomonadati</taxon>
        <taxon>Myxococcota</taxon>
        <taxon>Myxococcia</taxon>
        <taxon>Myxococcales</taxon>
        <taxon>Cystobacterineae</taxon>
        <taxon>Myxococcaceae</taxon>
        <taxon>Corallococcus</taxon>
    </lineage>
</organism>
<sequence>MATSLLGDTLDETSSDAAALPASRWSPSSEEGPWQAARRERETTERARRGNIALLMKSTLINDGFKNS</sequence>
<dbReference type="RefSeq" id="WP_193347241.1">
    <property type="nucleotide sequence ID" value="NZ_CBCSIP010000003.1"/>
</dbReference>
<feature type="region of interest" description="Disordered" evidence="1">
    <location>
        <begin position="1"/>
        <end position="48"/>
    </location>
</feature>
<proteinExistence type="predicted"/>
<feature type="compositionally biased region" description="Basic and acidic residues" evidence="1">
    <location>
        <begin position="37"/>
        <end position="48"/>
    </location>
</feature>
<evidence type="ECO:0000256" key="1">
    <source>
        <dbReference type="SAM" id="MobiDB-lite"/>
    </source>
</evidence>
<gene>
    <name evidence="2" type="ORF">G4177_06810</name>
</gene>
<keyword evidence="3" id="KW-1185">Reference proteome</keyword>
<dbReference type="EMBL" id="JAAIYO010000001">
    <property type="protein sequence ID" value="MBE4747889.1"/>
    <property type="molecule type" value="Genomic_DNA"/>
</dbReference>
<reference evidence="2 3" key="1">
    <citation type="submission" date="2020-02" db="EMBL/GenBank/DDBJ databases">
        <authorList>
            <person name="Babadi Z.K."/>
            <person name="Risdian C."/>
            <person name="Ebrahimipour G.H."/>
            <person name="Wink J."/>
        </authorList>
    </citation>
    <scope>NUCLEOTIDE SEQUENCE [LARGE SCALE GENOMIC DNA]</scope>
    <source>
        <strain evidence="2 3">ZKHCc1 1396</strain>
    </source>
</reference>
<evidence type="ECO:0000313" key="3">
    <source>
        <dbReference type="Proteomes" id="UP001516472"/>
    </source>
</evidence>